<evidence type="ECO:0000313" key="2">
    <source>
        <dbReference type="Proteomes" id="UP000325313"/>
    </source>
</evidence>
<dbReference type="Proteomes" id="UP000325313">
    <property type="component" value="Unassembled WGS sequence"/>
</dbReference>
<reference evidence="1 2" key="1">
    <citation type="submission" date="2019-05" db="EMBL/GenBank/DDBJ databases">
        <title>Emergence of the Ug99 lineage of the wheat stem rust pathogen through somatic hybridization.</title>
        <authorList>
            <person name="Li F."/>
            <person name="Upadhyaya N.M."/>
            <person name="Sperschneider J."/>
            <person name="Matny O."/>
            <person name="Nguyen-Phuc H."/>
            <person name="Mago R."/>
            <person name="Raley C."/>
            <person name="Miller M.E."/>
            <person name="Silverstein K.A.T."/>
            <person name="Henningsen E."/>
            <person name="Hirsch C.D."/>
            <person name="Visser B."/>
            <person name="Pretorius Z.A."/>
            <person name="Steffenson B.J."/>
            <person name="Schwessinger B."/>
            <person name="Dodds P.N."/>
            <person name="Figueroa M."/>
        </authorList>
    </citation>
    <scope>NUCLEOTIDE SEQUENCE [LARGE SCALE GENOMIC DNA]</scope>
    <source>
        <strain evidence="1 2">Ug99</strain>
    </source>
</reference>
<accession>A0A5B0N0U0</accession>
<evidence type="ECO:0000313" key="1">
    <source>
        <dbReference type="EMBL" id="KAA1082163.1"/>
    </source>
</evidence>
<proteinExistence type="predicted"/>
<name>A0A5B0N0U0_PUCGR</name>
<sequence>MISFSQHIWCCKPVWAHTKLRPKTGQARWANLKARLADCKARVAPSQPPLGTCQSWWGSEQSLA</sequence>
<comment type="caution">
    <text evidence="1">The sequence shown here is derived from an EMBL/GenBank/DDBJ whole genome shotgun (WGS) entry which is preliminary data.</text>
</comment>
<dbReference type="EMBL" id="VDEP01000439">
    <property type="protein sequence ID" value="KAA1082163.1"/>
    <property type="molecule type" value="Genomic_DNA"/>
</dbReference>
<protein>
    <submittedName>
        <fullName evidence="1">Uncharacterized protein</fullName>
    </submittedName>
</protein>
<dbReference type="AlphaFoldDB" id="A0A5B0N0U0"/>
<organism evidence="1 2">
    <name type="scientific">Puccinia graminis f. sp. tritici</name>
    <dbReference type="NCBI Taxonomy" id="56615"/>
    <lineage>
        <taxon>Eukaryota</taxon>
        <taxon>Fungi</taxon>
        <taxon>Dikarya</taxon>
        <taxon>Basidiomycota</taxon>
        <taxon>Pucciniomycotina</taxon>
        <taxon>Pucciniomycetes</taxon>
        <taxon>Pucciniales</taxon>
        <taxon>Pucciniaceae</taxon>
        <taxon>Puccinia</taxon>
    </lineage>
</organism>
<gene>
    <name evidence="1" type="ORF">PGTUg99_024713</name>
</gene>